<dbReference type="RefSeq" id="WP_085559473.1">
    <property type="nucleotide sequence ID" value="NZ_FOAH01000007.1"/>
</dbReference>
<reference evidence="2 3" key="1">
    <citation type="submission" date="2017-04" db="EMBL/GenBank/DDBJ databases">
        <authorList>
            <person name="Afonso C.L."/>
            <person name="Miller P.J."/>
            <person name="Scott M.A."/>
            <person name="Spackman E."/>
            <person name="Goraichik I."/>
            <person name="Dimitrov K.M."/>
            <person name="Suarez D.L."/>
            <person name="Swayne D.E."/>
        </authorList>
    </citation>
    <scope>NUCLEOTIDE SEQUENCE [LARGE SCALE GENOMIC DNA]</scope>
    <source>
        <strain evidence="2 3">LMG26642</strain>
    </source>
</reference>
<evidence type="ECO:0000313" key="3">
    <source>
        <dbReference type="Proteomes" id="UP000193435"/>
    </source>
</evidence>
<dbReference type="OrthoDB" id="248489at2"/>
<feature type="domain" description="N-acetyltransferase" evidence="1">
    <location>
        <begin position="129"/>
        <end position="265"/>
    </location>
</feature>
<evidence type="ECO:0000313" key="2">
    <source>
        <dbReference type="EMBL" id="SMH31720.1"/>
    </source>
</evidence>
<dbReference type="InterPro" id="IPR000182">
    <property type="entry name" value="GNAT_dom"/>
</dbReference>
<dbReference type="EMBL" id="FXBJ01000002">
    <property type="protein sequence ID" value="SMH31720.1"/>
    <property type="molecule type" value="Genomic_DNA"/>
</dbReference>
<evidence type="ECO:0000259" key="1">
    <source>
        <dbReference type="PROSITE" id="PS51186"/>
    </source>
</evidence>
<sequence>MIYKCTDNQRDLVLDFLTIDPITNLFVIADIERHGFDSLDQDIWAYTNDLDEITGVLLRYRDIAIPVHGEEFFGLETFLPLLQSLDEIKAISGEKKVIDQYIDYFPELEKAETVISVCDELLVLPQKMDFVQTLEKADIPAYINWQKECFETLSETERVLSELIENDDIRIKIIKNEKNEIISSGRLSAESSTAAMITRIGTIESEEGKGYAKAIAASLTQDCLEKNKKACLFYHNPVAGSIYHQLGFKDTNKNWVMLNPKKEEEDKKNIFQELMS</sequence>
<keyword evidence="3" id="KW-1185">Reference proteome</keyword>
<proteinExistence type="predicted"/>
<protein>
    <recommendedName>
        <fullName evidence="1">N-acetyltransferase domain-containing protein</fullName>
    </recommendedName>
</protein>
<dbReference type="InterPro" id="IPR016181">
    <property type="entry name" value="Acyl_CoA_acyltransferase"/>
</dbReference>
<dbReference type="SUPFAM" id="SSF55729">
    <property type="entry name" value="Acyl-CoA N-acyltransferases (Nat)"/>
    <property type="match status" value="1"/>
</dbReference>
<dbReference type="Proteomes" id="UP000193435">
    <property type="component" value="Unassembled WGS sequence"/>
</dbReference>
<organism evidence="2 3">
    <name type="scientific">Carnobacterium iners</name>
    <dbReference type="NCBI Taxonomy" id="1073423"/>
    <lineage>
        <taxon>Bacteria</taxon>
        <taxon>Bacillati</taxon>
        <taxon>Bacillota</taxon>
        <taxon>Bacilli</taxon>
        <taxon>Lactobacillales</taxon>
        <taxon>Carnobacteriaceae</taxon>
        <taxon>Carnobacterium</taxon>
    </lineage>
</organism>
<dbReference type="GO" id="GO:0016747">
    <property type="term" value="F:acyltransferase activity, transferring groups other than amino-acyl groups"/>
    <property type="evidence" value="ECO:0007669"/>
    <property type="project" value="InterPro"/>
</dbReference>
<dbReference type="InterPro" id="IPR027365">
    <property type="entry name" value="GNAT_acetyltra_YdfB-like"/>
</dbReference>
<accession>A0A1X7N4D5</accession>
<dbReference type="AlphaFoldDB" id="A0A1X7N4D5"/>
<gene>
    <name evidence="2" type="ORF">SAMN04488700_1301</name>
</gene>
<name>A0A1X7N4D5_9LACT</name>
<dbReference type="PROSITE" id="PS51186">
    <property type="entry name" value="GNAT"/>
    <property type="match status" value="1"/>
</dbReference>
<dbReference type="Pfam" id="PF12746">
    <property type="entry name" value="GNAT_acetyltran"/>
    <property type="match status" value="1"/>
</dbReference>
<dbReference type="Gene3D" id="3.40.630.30">
    <property type="match status" value="1"/>
</dbReference>
<dbReference type="STRING" id="1073423.SAMN04488700_1301"/>